<dbReference type="GO" id="GO:0005886">
    <property type="term" value="C:plasma membrane"/>
    <property type="evidence" value="ECO:0007669"/>
    <property type="project" value="UniProtKB-SubCell"/>
</dbReference>
<feature type="transmembrane region" description="Helical" evidence="6">
    <location>
        <begin position="48"/>
        <end position="68"/>
    </location>
</feature>
<dbReference type="EMBL" id="FMHY01000002">
    <property type="protein sequence ID" value="SCL58043.1"/>
    <property type="molecule type" value="Genomic_DNA"/>
</dbReference>
<gene>
    <name evidence="7" type="ORF">GA0070604_3750</name>
</gene>
<keyword evidence="8" id="KW-1185">Reference proteome</keyword>
<feature type="transmembrane region" description="Helical" evidence="6">
    <location>
        <begin position="285"/>
        <end position="301"/>
    </location>
</feature>
<evidence type="ECO:0000256" key="4">
    <source>
        <dbReference type="ARBA" id="ARBA00022989"/>
    </source>
</evidence>
<dbReference type="PANTHER" id="PTHR23513">
    <property type="entry name" value="INTEGRAL MEMBRANE EFFLUX PROTEIN-RELATED"/>
    <property type="match status" value="1"/>
</dbReference>
<evidence type="ECO:0000256" key="3">
    <source>
        <dbReference type="ARBA" id="ARBA00022692"/>
    </source>
</evidence>
<name>A0A1C6UW10_9ACTN</name>
<dbReference type="Pfam" id="PF07690">
    <property type="entry name" value="MFS_1"/>
    <property type="match status" value="1"/>
</dbReference>
<evidence type="ECO:0000256" key="1">
    <source>
        <dbReference type="ARBA" id="ARBA00004651"/>
    </source>
</evidence>
<dbReference type="PANTHER" id="PTHR23513:SF11">
    <property type="entry name" value="STAPHYLOFERRIN A TRANSPORTER"/>
    <property type="match status" value="1"/>
</dbReference>
<evidence type="ECO:0000256" key="2">
    <source>
        <dbReference type="ARBA" id="ARBA00022475"/>
    </source>
</evidence>
<feature type="transmembrane region" description="Helical" evidence="6">
    <location>
        <begin position="223"/>
        <end position="246"/>
    </location>
</feature>
<feature type="transmembrane region" description="Helical" evidence="6">
    <location>
        <begin position="168"/>
        <end position="187"/>
    </location>
</feature>
<dbReference type="InterPro" id="IPR011701">
    <property type="entry name" value="MFS"/>
</dbReference>
<feature type="transmembrane region" description="Helical" evidence="6">
    <location>
        <begin position="345"/>
        <end position="365"/>
    </location>
</feature>
<keyword evidence="4 6" id="KW-1133">Transmembrane helix</keyword>
<proteinExistence type="predicted"/>
<organism evidence="7 8">
    <name type="scientific">Micromonospora eburnea</name>
    <dbReference type="NCBI Taxonomy" id="227316"/>
    <lineage>
        <taxon>Bacteria</taxon>
        <taxon>Bacillati</taxon>
        <taxon>Actinomycetota</taxon>
        <taxon>Actinomycetes</taxon>
        <taxon>Micromonosporales</taxon>
        <taxon>Micromonosporaceae</taxon>
        <taxon>Micromonospora</taxon>
    </lineage>
</organism>
<dbReference type="AlphaFoldDB" id="A0A1C6UW10"/>
<reference evidence="8" key="1">
    <citation type="submission" date="2016-06" db="EMBL/GenBank/DDBJ databases">
        <authorList>
            <person name="Varghese N."/>
            <person name="Submissions Spin"/>
        </authorList>
    </citation>
    <scope>NUCLEOTIDE SEQUENCE [LARGE SCALE GENOMIC DNA]</scope>
    <source>
        <strain evidence="8">DSM 44814</strain>
    </source>
</reference>
<accession>A0A1C6UW10</accession>
<dbReference type="InterPro" id="IPR036259">
    <property type="entry name" value="MFS_trans_sf"/>
</dbReference>
<dbReference type="Gene3D" id="1.20.1250.20">
    <property type="entry name" value="MFS general substrate transporter like domains"/>
    <property type="match status" value="1"/>
</dbReference>
<dbReference type="STRING" id="227316.GA0070604_3750"/>
<feature type="transmembrane region" description="Helical" evidence="6">
    <location>
        <begin position="307"/>
        <end position="324"/>
    </location>
</feature>
<feature type="transmembrane region" description="Helical" evidence="6">
    <location>
        <begin position="17"/>
        <end position="42"/>
    </location>
</feature>
<evidence type="ECO:0000256" key="5">
    <source>
        <dbReference type="ARBA" id="ARBA00023136"/>
    </source>
</evidence>
<keyword evidence="3 6" id="KW-0812">Transmembrane</keyword>
<sequence length="410" mass="42768">MTDGGYRSALRVPEFRAVFAAHTVAMAGAVMANFALTVLVYTRTRSPLLSGIVFTIVLAPHLIGGTFLSALVDRIPARRLLVACNLVSAALAATMAARGMPIAALLVLALALGMVETVFIGARAATLPDVLPGAAYVPGRSLMRMVAQGAQTVGYAISGLLMTTLAPAQVLLLNAGCFVASALILRFGTRKRGVPGRGSQHSLLRDSLSGLGQVIRVPALRDILVLGWAVPALAVVPEALAVPYAASWQASPLAAGLLMSSIPVGTLLGEIVASNALPATWQVRLIYPAVVGLFVPLLIFVARPVIWLAVLALFISGTFSWFHLGQDRRLLDAAPEDLRGRALSIQSAGLMFWQGVGFALAGAAAELLAPSLVIFLAAVIGIAFGLFIAVGSRRRDAGPKPVPDVAHSER</sequence>
<evidence type="ECO:0000313" key="7">
    <source>
        <dbReference type="EMBL" id="SCL58043.1"/>
    </source>
</evidence>
<feature type="transmembrane region" description="Helical" evidence="6">
    <location>
        <begin position="252"/>
        <end position="273"/>
    </location>
</feature>
<dbReference type="GO" id="GO:0022857">
    <property type="term" value="F:transmembrane transporter activity"/>
    <property type="evidence" value="ECO:0007669"/>
    <property type="project" value="InterPro"/>
</dbReference>
<feature type="transmembrane region" description="Helical" evidence="6">
    <location>
        <begin position="371"/>
        <end position="390"/>
    </location>
</feature>
<feature type="transmembrane region" description="Helical" evidence="6">
    <location>
        <begin position="80"/>
        <end position="97"/>
    </location>
</feature>
<dbReference type="CDD" id="cd06173">
    <property type="entry name" value="MFS_MefA_like"/>
    <property type="match status" value="1"/>
</dbReference>
<evidence type="ECO:0000256" key="6">
    <source>
        <dbReference type="SAM" id="Phobius"/>
    </source>
</evidence>
<dbReference type="SUPFAM" id="SSF103473">
    <property type="entry name" value="MFS general substrate transporter"/>
    <property type="match status" value="1"/>
</dbReference>
<comment type="subcellular location">
    <subcellularLocation>
        <location evidence="1">Cell membrane</location>
        <topology evidence="1">Multi-pass membrane protein</topology>
    </subcellularLocation>
</comment>
<evidence type="ECO:0000313" key="8">
    <source>
        <dbReference type="Proteomes" id="UP000199696"/>
    </source>
</evidence>
<feature type="transmembrane region" description="Helical" evidence="6">
    <location>
        <begin position="103"/>
        <end position="122"/>
    </location>
</feature>
<dbReference type="RefSeq" id="WP_091119732.1">
    <property type="nucleotide sequence ID" value="NZ_FMHY01000002.1"/>
</dbReference>
<keyword evidence="2" id="KW-1003">Cell membrane</keyword>
<keyword evidence="5 6" id="KW-0472">Membrane</keyword>
<dbReference type="OrthoDB" id="3227279at2"/>
<protein>
    <submittedName>
        <fullName evidence="7">Major Facilitator Superfamily protein</fullName>
    </submittedName>
</protein>
<dbReference type="Proteomes" id="UP000199696">
    <property type="component" value="Unassembled WGS sequence"/>
</dbReference>